<sequence>MRKLADSETRDDLFGFLTTEANREVEAIHPKAMQVILTQPDEIGCVDKRAGSSGFGAQAAAAGRRNCTCC</sequence>
<proteinExistence type="predicted"/>
<organism evidence="2 4">
    <name type="scientific">Acetobacter indonesiensis</name>
    <dbReference type="NCBI Taxonomy" id="104101"/>
    <lineage>
        <taxon>Bacteria</taxon>
        <taxon>Pseudomonadati</taxon>
        <taxon>Pseudomonadota</taxon>
        <taxon>Alphaproteobacteria</taxon>
        <taxon>Acetobacterales</taxon>
        <taxon>Acetobacteraceae</taxon>
        <taxon>Acetobacter</taxon>
    </lineage>
</organism>
<evidence type="ECO:0000313" key="3">
    <source>
        <dbReference type="Proteomes" id="UP000032673"/>
    </source>
</evidence>
<dbReference type="SUPFAM" id="SSF143081">
    <property type="entry name" value="BB1717-like"/>
    <property type="match status" value="1"/>
</dbReference>
<evidence type="ECO:0000313" key="2">
    <source>
        <dbReference type="EMBL" id="GEN04722.1"/>
    </source>
</evidence>
<protein>
    <submittedName>
        <fullName evidence="2">Uncharacterized protein</fullName>
    </submittedName>
</protein>
<dbReference type="InterPro" id="IPR036590">
    <property type="entry name" value="SRAP-like"/>
</dbReference>
<dbReference type="AlphaFoldDB" id="A0A6N3T696"/>
<reference evidence="1 3" key="1">
    <citation type="submission" date="2012-11" db="EMBL/GenBank/DDBJ databases">
        <title>Whole genome sequence of Acetobacter indonesiensis 5H-1.</title>
        <authorList>
            <person name="Azuma Y."/>
            <person name="Higashiura N."/>
            <person name="Hirakawa H."/>
            <person name="Matsushita K."/>
        </authorList>
    </citation>
    <scope>NUCLEOTIDE SEQUENCE [LARGE SCALE GENOMIC DNA]</scope>
    <source>
        <strain evidence="1 3">5H-1</strain>
    </source>
</reference>
<dbReference type="Proteomes" id="UP000032673">
    <property type="component" value="Unassembled WGS sequence"/>
</dbReference>
<dbReference type="Proteomes" id="UP000321104">
    <property type="component" value="Unassembled WGS sequence"/>
</dbReference>
<name>A0A6N3T696_9PROT</name>
<evidence type="ECO:0000313" key="4">
    <source>
        <dbReference type="Proteomes" id="UP000321104"/>
    </source>
</evidence>
<reference evidence="2 4" key="2">
    <citation type="submission" date="2019-07" db="EMBL/GenBank/DDBJ databases">
        <title>Whole genome shotgun sequence of Acetobacter indonesiensis NBRC 16471.</title>
        <authorList>
            <person name="Hosoyama A."/>
            <person name="Uohara A."/>
            <person name="Ohji S."/>
            <person name="Ichikawa N."/>
        </authorList>
    </citation>
    <scope>NUCLEOTIDE SEQUENCE [LARGE SCALE GENOMIC DNA]</scope>
    <source>
        <strain evidence="2 4">NBRC 16471</strain>
    </source>
</reference>
<dbReference type="EMBL" id="BJXQ01000025">
    <property type="protein sequence ID" value="GEN04722.1"/>
    <property type="molecule type" value="Genomic_DNA"/>
</dbReference>
<accession>A0A6N3T696</accession>
<keyword evidence="3" id="KW-1185">Reference proteome</keyword>
<comment type="caution">
    <text evidence="2">The sequence shown here is derived from an EMBL/GenBank/DDBJ whole genome shotgun (WGS) entry which is preliminary data.</text>
</comment>
<evidence type="ECO:0000313" key="1">
    <source>
        <dbReference type="EMBL" id="GAN62517.1"/>
    </source>
</evidence>
<dbReference type="EMBL" id="BAMW01000008">
    <property type="protein sequence ID" value="GAN62517.1"/>
    <property type="molecule type" value="Genomic_DNA"/>
</dbReference>
<gene>
    <name evidence="1" type="ORF">Abin_008_023</name>
    <name evidence="2" type="ORF">AIN02nite_27470</name>
</gene>